<sequence>MPNCFSVSFLSIKLQIKNGFISLHQTKKCPNIHVSPRRPGRSGTIVSLNMLVRGAFKTREANSCMFTVVTYRSRGAASECVPTHINPLVHHICMSRNHIQVEDKRMKVVFYLKL</sequence>
<organism evidence="1 2">
    <name type="scientific">Goodea atripinnis</name>
    <dbReference type="NCBI Taxonomy" id="208336"/>
    <lineage>
        <taxon>Eukaryota</taxon>
        <taxon>Metazoa</taxon>
        <taxon>Chordata</taxon>
        <taxon>Craniata</taxon>
        <taxon>Vertebrata</taxon>
        <taxon>Euteleostomi</taxon>
        <taxon>Actinopterygii</taxon>
        <taxon>Neopterygii</taxon>
        <taxon>Teleostei</taxon>
        <taxon>Neoteleostei</taxon>
        <taxon>Acanthomorphata</taxon>
        <taxon>Ovalentaria</taxon>
        <taxon>Atherinomorphae</taxon>
        <taxon>Cyprinodontiformes</taxon>
        <taxon>Goodeidae</taxon>
        <taxon>Goodea</taxon>
    </lineage>
</organism>
<gene>
    <name evidence="1" type="ORF">GOODEAATRI_025928</name>
</gene>
<dbReference type="EMBL" id="JAHRIO010043105">
    <property type="protein sequence ID" value="MEQ2172881.1"/>
    <property type="molecule type" value="Genomic_DNA"/>
</dbReference>
<evidence type="ECO:0000313" key="1">
    <source>
        <dbReference type="EMBL" id="MEQ2172881.1"/>
    </source>
</evidence>
<reference evidence="1 2" key="1">
    <citation type="submission" date="2021-06" db="EMBL/GenBank/DDBJ databases">
        <authorList>
            <person name="Palmer J.M."/>
        </authorList>
    </citation>
    <scope>NUCLEOTIDE SEQUENCE [LARGE SCALE GENOMIC DNA]</scope>
    <source>
        <strain evidence="1 2">GA_2019</strain>
        <tissue evidence="1">Muscle</tissue>
    </source>
</reference>
<evidence type="ECO:0000313" key="2">
    <source>
        <dbReference type="Proteomes" id="UP001476798"/>
    </source>
</evidence>
<proteinExistence type="predicted"/>
<dbReference type="Proteomes" id="UP001476798">
    <property type="component" value="Unassembled WGS sequence"/>
</dbReference>
<protein>
    <submittedName>
        <fullName evidence="1">Uncharacterized protein</fullName>
    </submittedName>
</protein>
<name>A0ABV0NN84_9TELE</name>
<accession>A0ABV0NN84</accession>
<keyword evidence="2" id="KW-1185">Reference proteome</keyword>
<comment type="caution">
    <text evidence="1">The sequence shown here is derived from an EMBL/GenBank/DDBJ whole genome shotgun (WGS) entry which is preliminary data.</text>
</comment>